<dbReference type="InterPro" id="IPR020575">
    <property type="entry name" value="Hsp90_N"/>
</dbReference>
<dbReference type="InterPro" id="IPR036517">
    <property type="entry name" value="FF_domain_sf"/>
</dbReference>
<dbReference type="CDD" id="cd00201">
    <property type="entry name" value="WW"/>
    <property type="match status" value="1"/>
</dbReference>
<dbReference type="OrthoDB" id="28737at2759"/>
<dbReference type="InterPro" id="IPR036890">
    <property type="entry name" value="HATPase_C_sf"/>
</dbReference>
<dbReference type="SUPFAM" id="SSF55874">
    <property type="entry name" value="ATPase domain of HSP90 chaperone/DNA topoisomerase II/histidine kinase"/>
    <property type="match status" value="1"/>
</dbReference>
<protein>
    <submittedName>
        <fullName evidence="7">Hsp90 protein-domain-containing protein</fullName>
    </submittedName>
</protein>
<comment type="similarity">
    <text evidence="1">Belongs to the heat shock protein 90 family.</text>
</comment>
<keyword evidence="8" id="KW-1185">Reference proteome</keyword>
<dbReference type="SMART" id="SM00456">
    <property type="entry name" value="WW"/>
    <property type="match status" value="2"/>
</dbReference>
<organism evidence="7 8">
    <name type="scientific">Rhodocollybia butyracea</name>
    <dbReference type="NCBI Taxonomy" id="206335"/>
    <lineage>
        <taxon>Eukaryota</taxon>
        <taxon>Fungi</taxon>
        <taxon>Dikarya</taxon>
        <taxon>Basidiomycota</taxon>
        <taxon>Agaricomycotina</taxon>
        <taxon>Agaricomycetes</taxon>
        <taxon>Agaricomycetidae</taxon>
        <taxon>Agaricales</taxon>
        <taxon>Marasmiineae</taxon>
        <taxon>Omphalotaceae</taxon>
        <taxon>Rhodocollybia</taxon>
    </lineage>
</organism>
<evidence type="ECO:0000256" key="4">
    <source>
        <dbReference type="ARBA" id="ARBA00023186"/>
    </source>
</evidence>
<comment type="caution">
    <text evidence="7">The sequence shown here is derived from an EMBL/GenBank/DDBJ whole genome shotgun (WGS) entry which is preliminary data.</text>
</comment>
<evidence type="ECO:0000313" key="8">
    <source>
        <dbReference type="Proteomes" id="UP000772434"/>
    </source>
</evidence>
<dbReference type="SMART" id="SM00441">
    <property type="entry name" value="FF"/>
    <property type="match status" value="4"/>
</dbReference>
<reference evidence="7" key="1">
    <citation type="submission" date="2020-11" db="EMBL/GenBank/DDBJ databases">
        <authorList>
            <consortium name="DOE Joint Genome Institute"/>
            <person name="Ahrendt S."/>
            <person name="Riley R."/>
            <person name="Andreopoulos W."/>
            <person name="Labutti K."/>
            <person name="Pangilinan J."/>
            <person name="Ruiz-Duenas F.J."/>
            <person name="Barrasa J.M."/>
            <person name="Sanchez-Garcia M."/>
            <person name="Camarero S."/>
            <person name="Miyauchi S."/>
            <person name="Serrano A."/>
            <person name="Linde D."/>
            <person name="Babiker R."/>
            <person name="Drula E."/>
            <person name="Ayuso-Fernandez I."/>
            <person name="Pacheco R."/>
            <person name="Padilla G."/>
            <person name="Ferreira P."/>
            <person name="Barriuso J."/>
            <person name="Kellner H."/>
            <person name="Castanera R."/>
            <person name="Alfaro M."/>
            <person name="Ramirez L."/>
            <person name="Pisabarro A.G."/>
            <person name="Kuo A."/>
            <person name="Tritt A."/>
            <person name="Lipzen A."/>
            <person name="He G."/>
            <person name="Yan M."/>
            <person name="Ng V."/>
            <person name="Cullen D."/>
            <person name="Martin F."/>
            <person name="Rosso M.-N."/>
            <person name="Henrissat B."/>
            <person name="Hibbett D."/>
            <person name="Martinez A.T."/>
            <person name="Grigoriev I.V."/>
        </authorList>
    </citation>
    <scope>NUCLEOTIDE SEQUENCE</scope>
    <source>
        <strain evidence="7">AH 40177</strain>
    </source>
</reference>
<feature type="domain" description="FF" evidence="6">
    <location>
        <begin position="357"/>
        <end position="415"/>
    </location>
</feature>
<gene>
    <name evidence="7" type="ORF">BDP27DRAFT_1380493</name>
</gene>
<dbReference type="PROSITE" id="PS51676">
    <property type="entry name" value="FF"/>
    <property type="match status" value="2"/>
</dbReference>
<keyword evidence="2" id="KW-0547">Nucleotide-binding</keyword>
<dbReference type="SUPFAM" id="SSF51045">
    <property type="entry name" value="WW domain"/>
    <property type="match status" value="1"/>
</dbReference>
<feature type="region of interest" description="Disordered" evidence="5">
    <location>
        <begin position="156"/>
        <end position="203"/>
    </location>
</feature>
<dbReference type="InterPro" id="IPR001202">
    <property type="entry name" value="WW_dom"/>
</dbReference>
<proteinExistence type="inferred from homology"/>
<dbReference type="SUPFAM" id="SSF110942">
    <property type="entry name" value="HSP90 C-terminal domain"/>
    <property type="match status" value="1"/>
</dbReference>
<dbReference type="InterPro" id="IPR020568">
    <property type="entry name" value="Ribosomal_Su5_D2-typ_SF"/>
</dbReference>
<dbReference type="InterPro" id="IPR036020">
    <property type="entry name" value="WW_dom_sf"/>
</dbReference>
<dbReference type="GO" id="GO:0140662">
    <property type="term" value="F:ATP-dependent protein folding chaperone"/>
    <property type="evidence" value="ECO:0007669"/>
    <property type="project" value="InterPro"/>
</dbReference>
<feature type="compositionally biased region" description="Basic and acidic residues" evidence="5">
    <location>
        <begin position="193"/>
        <end position="203"/>
    </location>
</feature>
<dbReference type="EMBL" id="JADNRY010000008">
    <property type="protein sequence ID" value="KAF9075843.1"/>
    <property type="molecule type" value="Genomic_DNA"/>
</dbReference>
<feature type="domain" description="FF" evidence="6">
    <location>
        <begin position="228"/>
        <end position="282"/>
    </location>
</feature>
<name>A0A9P5UF04_9AGAR</name>
<evidence type="ECO:0000256" key="3">
    <source>
        <dbReference type="ARBA" id="ARBA00022840"/>
    </source>
</evidence>
<dbReference type="NCBIfam" id="NF003555">
    <property type="entry name" value="PRK05218.1"/>
    <property type="match status" value="1"/>
</dbReference>
<feature type="compositionally biased region" description="Acidic residues" evidence="5">
    <location>
        <begin position="163"/>
        <end position="179"/>
    </location>
</feature>
<keyword evidence="4" id="KW-0143">Chaperone</keyword>
<dbReference type="InterPro" id="IPR002713">
    <property type="entry name" value="FF_domain"/>
</dbReference>
<dbReference type="Gene3D" id="3.30.565.10">
    <property type="entry name" value="Histidine kinase-like ATPase, C-terminal domain"/>
    <property type="match status" value="1"/>
</dbReference>
<dbReference type="PANTHER" id="PTHR11528">
    <property type="entry name" value="HEAT SHOCK PROTEIN 90 FAMILY MEMBER"/>
    <property type="match status" value="1"/>
</dbReference>
<dbReference type="Gene3D" id="1.20.120.790">
    <property type="entry name" value="Heat shock protein 90, C-terminal domain"/>
    <property type="match status" value="1"/>
</dbReference>
<evidence type="ECO:0000256" key="2">
    <source>
        <dbReference type="ARBA" id="ARBA00022741"/>
    </source>
</evidence>
<feature type="region of interest" description="Disordered" evidence="5">
    <location>
        <begin position="954"/>
        <end position="984"/>
    </location>
</feature>
<dbReference type="GO" id="GO:0051082">
    <property type="term" value="F:unfolded protein binding"/>
    <property type="evidence" value="ECO:0007669"/>
    <property type="project" value="InterPro"/>
</dbReference>
<dbReference type="Pfam" id="PF01846">
    <property type="entry name" value="FF"/>
    <property type="match status" value="4"/>
</dbReference>
<evidence type="ECO:0000313" key="7">
    <source>
        <dbReference type="EMBL" id="KAF9075843.1"/>
    </source>
</evidence>
<dbReference type="GO" id="GO:0016887">
    <property type="term" value="F:ATP hydrolysis activity"/>
    <property type="evidence" value="ECO:0007669"/>
    <property type="project" value="InterPro"/>
</dbReference>
<dbReference type="GO" id="GO:0005524">
    <property type="term" value="F:ATP binding"/>
    <property type="evidence" value="ECO:0007669"/>
    <property type="project" value="UniProtKB-KW"/>
</dbReference>
<dbReference type="PRINTS" id="PR00775">
    <property type="entry name" value="HEATSHOCK90"/>
</dbReference>
<sequence>MNNVTTGSYPIFTLYVAPGGQLYYYNVQTNESTYIRPHPSFQNVPLAQSAKTKERPLTKTQIPGTDWIRVKTTEGKIFYSHKVKKTSVWTVPAEIKHAVALLEEDENKVKEQGSAKNSLQAEEMQEIERIKAEIKDTAKRKAVETEDAQIDQVVVTKKAKVEDENEEDEDEEESEEEDWQREAAAQLAAEAEEEKKLAEEEAKQEAEAELKRAKEAQIVMPEKVDLSLEEAKALFKTLLREKDINPLHPWDTSLPKFVNDPRYILLPSVSARREAFDEYCRDRARELRRTAVNKETRTPREEFDSLLSAEVKSTRTSWTDFRRTWKKDRRFYGWGRDDREREKAFRDFIRDLGEKKKAAAQKAEADFFDLLKERAEIEEGSVWKVVKKYLVKDPRYDAVGSSSLREELFSTFVKAKLSSSLLTTSSKADEDEGGQTDLKTESKKEKKERAVKEREEKVRLERERAEASNRKSRMDLNKEEGEREFNTLLTDAIRDPQISWQNALPQLQTDPRFQNSPLPLNQQLHLFHEHVSTIRSKHLKSLHSLFESHAPTLATILDDQLISSVMASAPAAKLGMSERSLHQEFEKWQRERTYASRKAFDEMLTENAFVEFWGRLGKIGGEGVDGGVKADEDDEESEGLGTKVDMKELAKNVDVGEVEKVLRNDKRYIMFDHVPEQREQWIRYAAMMRIFSSFLIFSSLLSLGLAQDTANIPKKKFDYQSDVARMRKIVINREIFLRELISNANDAIEKLRLTALVDKTVWDGTDPLNITIKAVKNEDGKGGKLIISVDLIQLIDTGIGMGPEELTTNLGTLAKSGTSDFLARAEGAEGPEINAGNLIGAFGLGFYSSFLVSDKVVVASVPAKSEKNPEPAQYIFSSSSEDSAFEIYPDPRGNTLGRGTEITLELKDDCLDYLEVQELTALLIGWCSYKHSSYSTSFPMYLFTQRTEEILDEEAETTPVEARKPTGDEDEEEAVIEDVTEESASPKTKTVTVDEWVRLNNQAPIWARDSKEVPEEDYILFYNAFFKDFTPPMTWQHFSGDSESGVSFKAIIYLPDKLPDSYWQQPLLSREQDVKLMVKRVFITNDLGEDALPKWATWVKVVVDAEDLPLNVSRETLQSTAFLRQLKSIILKRILQLFTKMADLEEDEPEKFEKFYEVFGPIMKLGAIEDLKNREKLTSLVRFATNQRNYTSLDQYLSNRKQGQKQIFYLAEIAQKPAELAKSVFVEKLHARGYEVLLFTDPLDEILIQSIRRWRDVPFQDIAKVGLKFGDEDDDEEAEKKQMKEAAKKYKSLIDYLRTQAKGVVRDVVISNRLVTSPVAVVADKFGYTANIQRLKSVSKEKDPNEAFALKERVLEINPRSPLIEGLLRRVEALPDDDEGRDIEAEEELEEVASILLDGALIRSGFNVPSSNDFFARVDRVLRRSLGVSEHARTDDTVKPAPPVDPEFPAFEELYKMPRNDKPGVYIPPHLQDDVVFEMEEVDEEGNIITPHDEL</sequence>
<feature type="compositionally biased region" description="Acidic residues" evidence="5">
    <location>
        <begin position="968"/>
        <end position="981"/>
    </location>
</feature>
<dbReference type="Gene3D" id="3.30.230.80">
    <property type="match status" value="1"/>
</dbReference>
<dbReference type="Proteomes" id="UP000772434">
    <property type="component" value="Unassembled WGS sequence"/>
</dbReference>
<dbReference type="SUPFAM" id="SSF54211">
    <property type="entry name" value="Ribosomal protein S5 domain 2-like"/>
    <property type="match status" value="1"/>
</dbReference>
<evidence type="ECO:0000256" key="5">
    <source>
        <dbReference type="SAM" id="MobiDB-lite"/>
    </source>
</evidence>
<keyword evidence="3" id="KW-0067">ATP-binding</keyword>
<accession>A0A9P5UF04</accession>
<dbReference type="SUPFAM" id="SSF81698">
    <property type="entry name" value="FF domain"/>
    <property type="match status" value="4"/>
</dbReference>
<dbReference type="InterPro" id="IPR037196">
    <property type="entry name" value="HSP90_C"/>
</dbReference>
<dbReference type="InterPro" id="IPR001404">
    <property type="entry name" value="Hsp90_fam"/>
</dbReference>
<feature type="region of interest" description="Disordered" evidence="5">
    <location>
        <begin position="423"/>
        <end position="478"/>
    </location>
</feature>
<feature type="compositionally biased region" description="Basic and acidic residues" evidence="5">
    <location>
        <begin position="438"/>
        <end position="478"/>
    </location>
</feature>
<dbReference type="Gene3D" id="3.40.50.11260">
    <property type="match status" value="1"/>
</dbReference>
<dbReference type="Gene3D" id="2.20.70.10">
    <property type="match status" value="1"/>
</dbReference>
<dbReference type="Pfam" id="PF00183">
    <property type="entry name" value="HSP90"/>
    <property type="match status" value="1"/>
</dbReference>
<evidence type="ECO:0000259" key="6">
    <source>
        <dbReference type="PROSITE" id="PS51676"/>
    </source>
</evidence>
<evidence type="ECO:0000256" key="1">
    <source>
        <dbReference type="ARBA" id="ARBA00008239"/>
    </source>
</evidence>
<dbReference type="Gene3D" id="1.10.10.440">
    <property type="entry name" value="FF domain"/>
    <property type="match status" value="5"/>
</dbReference>